<dbReference type="InterPro" id="IPR015854">
    <property type="entry name" value="ABC_transpr_LolD-like"/>
</dbReference>
<protein>
    <submittedName>
        <fullName evidence="5">ABC transporter ATP-binding protein</fullName>
    </submittedName>
</protein>
<dbReference type="InterPro" id="IPR003439">
    <property type="entry name" value="ABC_transporter-like_ATP-bd"/>
</dbReference>
<sequence>MRQATKERVSTGFALCFRSVVRVHGTGPTAVRALGPIDLDVADGEFVAVMGPSGSGKSTFLGLAGALDLPTEGRVSILGTDLDELGTSQSATLRRRAIGFVFQELNLLPGLTALENVALPLELDGVSSSEARSQSVEALARVQMERLSHRFPDDLSGGEQQRVAIARAMVGERRLLLADEPTGALDSVTGEVVMRCLRDHVDRGRTVVLVTHDSSHAAWADRVVFLRDGQLLRETRSSRPFLPRVLGPRP</sequence>
<dbReference type="GO" id="GO:0098796">
    <property type="term" value="C:membrane protein complex"/>
    <property type="evidence" value="ECO:0007669"/>
    <property type="project" value="UniProtKB-ARBA"/>
</dbReference>
<dbReference type="PROSITE" id="PS50893">
    <property type="entry name" value="ABC_TRANSPORTER_2"/>
    <property type="match status" value="1"/>
</dbReference>
<evidence type="ECO:0000256" key="1">
    <source>
        <dbReference type="ARBA" id="ARBA00022448"/>
    </source>
</evidence>
<dbReference type="PANTHER" id="PTHR24220">
    <property type="entry name" value="IMPORT ATP-BINDING PROTEIN"/>
    <property type="match status" value="1"/>
</dbReference>
<name>A0A956NH65_UNCEI</name>
<reference evidence="5" key="1">
    <citation type="submission" date="2020-04" db="EMBL/GenBank/DDBJ databases">
        <authorList>
            <person name="Zhang T."/>
        </authorList>
    </citation>
    <scope>NUCLEOTIDE SEQUENCE</scope>
    <source>
        <strain evidence="5">HKST-UBA02</strain>
    </source>
</reference>
<accession>A0A956NH65</accession>
<dbReference type="AlphaFoldDB" id="A0A956NH65"/>
<evidence type="ECO:0000256" key="2">
    <source>
        <dbReference type="ARBA" id="ARBA00022741"/>
    </source>
</evidence>
<dbReference type="InterPro" id="IPR003593">
    <property type="entry name" value="AAA+_ATPase"/>
</dbReference>
<reference evidence="5" key="2">
    <citation type="journal article" date="2021" name="Microbiome">
        <title>Successional dynamics and alternative stable states in a saline activated sludge microbial community over 9 years.</title>
        <authorList>
            <person name="Wang Y."/>
            <person name="Ye J."/>
            <person name="Ju F."/>
            <person name="Liu L."/>
            <person name="Boyd J.A."/>
            <person name="Deng Y."/>
            <person name="Parks D.H."/>
            <person name="Jiang X."/>
            <person name="Yin X."/>
            <person name="Woodcroft B.J."/>
            <person name="Tyson G.W."/>
            <person name="Hugenholtz P."/>
            <person name="Polz M.F."/>
            <person name="Zhang T."/>
        </authorList>
    </citation>
    <scope>NUCLEOTIDE SEQUENCE</scope>
    <source>
        <strain evidence="5">HKST-UBA02</strain>
    </source>
</reference>
<dbReference type="GO" id="GO:0005524">
    <property type="term" value="F:ATP binding"/>
    <property type="evidence" value="ECO:0007669"/>
    <property type="project" value="UniProtKB-KW"/>
</dbReference>
<dbReference type="Gene3D" id="3.40.50.300">
    <property type="entry name" value="P-loop containing nucleotide triphosphate hydrolases"/>
    <property type="match status" value="1"/>
</dbReference>
<evidence type="ECO:0000313" key="6">
    <source>
        <dbReference type="Proteomes" id="UP000739538"/>
    </source>
</evidence>
<feature type="domain" description="ABC transporter" evidence="4">
    <location>
        <begin position="15"/>
        <end position="249"/>
    </location>
</feature>
<dbReference type="PANTHER" id="PTHR24220:SF685">
    <property type="entry name" value="ABC TRANSPORTER RELATED"/>
    <property type="match status" value="1"/>
</dbReference>
<dbReference type="InterPro" id="IPR017871">
    <property type="entry name" value="ABC_transporter-like_CS"/>
</dbReference>
<dbReference type="GO" id="GO:0022857">
    <property type="term" value="F:transmembrane transporter activity"/>
    <property type="evidence" value="ECO:0007669"/>
    <property type="project" value="TreeGrafter"/>
</dbReference>
<dbReference type="GO" id="GO:0016887">
    <property type="term" value="F:ATP hydrolysis activity"/>
    <property type="evidence" value="ECO:0007669"/>
    <property type="project" value="InterPro"/>
</dbReference>
<keyword evidence="1" id="KW-0813">Transport</keyword>
<evidence type="ECO:0000313" key="5">
    <source>
        <dbReference type="EMBL" id="MCA9758786.1"/>
    </source>
</evidence>
<dbReference type="CDD" id="cd03255">
    <property type="entry name" value="ABC_MJ0796_LolCDE_FtsE"/>
    <property type="match status" value="1"/>
</dbReference>
<keyword evidence="3 5" id="KW-0067">ATP-binding</keyword>
<keyword evidence="2" id="KW-0547">Nucleotide-binding</keyword>
<evidence type="ECO:0000256" key="3">
    <source>
        <dbReference type="ARBA" id="ARBA00022840"/>
    </source>
</evidence>
<dbReference type="GO" id="GO:0005886">
    <property type="term" value="C:plasma membrane"/>
    <property type="evidence" value="ECO:0007669"/>
    <property type="project" value="TreeGrafter"/>
</dbReference>
<dbReference type="PROSITE" id="PS00211">
    <property type="entry name" value="ABC_TRANSPORTER_1"/>
    <property type="match status" value="1"/>
</dbReference>
<dbReference type="SMART" id="SM00382">
    <property type="entry name" value="AAA"/>
    <property type="match status" value="1"/>
</dbReference>
<organism evidence="5 6">
    <name type="scientific">Eiseniibacteriota bacterium</name>
    <dbReference type="NCBI Taxonomy" id="2212470"/>
    <lineage>
        <taxon>Bacteria</taxon>
        <taxon>Candidatus Eiseniibacteriota</taxon>
    </lineage>
</organism>
<dbReference type="FunFam" id="3.40.50.300:FF:000032">
    <property type="entry name" value="Export ABC transporter ATP-binding protein"/>
    <property type="match status" value="1"/>
</dbReference>
<dbReference type="EMBL" id="JAGQHS010000212">
    <property type="protein sequence ID" value="MCA9758786.1"/>
    <property type="molecule type" value="Genomic_DNA"/>
</dbReference>
<gene>
    <name evidence="5" type="ORF">KDA27_23535</name>
</gene>
<dbReference type="InterPro" id="IPR027417">
    <property type="entry name" value="P-loop_NTPase"/>
</dbReference>
<evidence type="ECO:0000259" key="4">
    <source>
        <dbReference type="PROSITE" id="PS50893"/>
    </source>
</evidence>
<dbReference type="SUPFAM" id="SSF52540">
    <property type="entry name" value="P-loop containing nucleoside triphosphate hydrolases"/>
    <property type="match status" value="1"/>
</dbReference>
<comment type="caution">
    <text evidence="5">The sequence shown here is derived from an EMBL/GenBank/DDBJ whole genome shotgun (WGS) entry which is preliminary data.</text>
</comment>
<proteinExistence type="predicted"/>
<dbReference type="Proteomes" id="UP000739538">
    <property type="component" value="Unassembled WGS sequence"/>
</dbReference>
<dbReference type="InterPro" id="IPR017911">
    <property type="entry name" value="MacB-like_ATP-bd"/>
</dbReference>
<dbReference type="Pfam" id="PF00005">
    <property type="entry name" value="ABC_tran"/>
    <property type="match status" value="1"/>
</dbReference>